<sequence length="241" mass="25904">MQISRLSAAASAAAWSEGEIDEDCCSLDGMREGYKVLLHLLKILEEHSHEPVDEEMSADEETKEVAPEQDDMEQEVTAQPSELVDPVKSPEDGHTAPPTTTALSRPLCGRRAMSLDNVGMLDEQDELLQQRALSDGGTPRAPQALPSSDAGMAERQGREGGREAGRPTIAMPASTSMTRSFPAAFVPLHTTAERPLAEFSEDASAQDAPGTEVTEAPQENRAADSPQGEEAWFSWLGALYG</sequence>
<name>A0A812XXF0_SYMPI</name>
<feature type="compositionally biased region" description="Acidic residues" evidence="1">
    <location>
        <begin position="52"/>
        <end position="74"/>
    </location>
</feature>
<feature type="region of interest" description="Disordered" evidence="1">
    <location>
        <begin position="192"/>
        <end position="229"/>
    </location>
</feature>
<evidence type="ECO:0000313" key="3">
    <source>
        <dbReference type="Proteomes" id="UP000649617"/>
    </source>
</evidence>
<feature type="region of interest" description="Disordered" evidence="1">
    <location>
        <begin position="49"/>
        <end position="105"/>
    </location>
</feature>
<feature type="compositionally biased region" description="Basic and acidic residues" evidence="1">
    <location>
        <begin position="155"/>
        <end position="165"/>
    </location>
</feature>
<dbReference type="EMBL" id="CAJNIZ010046804">
    <property type="protein sequence ID" value="CAE7757027.1"/>
    <property type="molecule type" value="Genomic_DNA"/>
</dbReference>
<dbReference type="OrthoDB" id="444342at2759"/>
<accession>A0A812XXF0</accession>
<evidence type="ECO:0000313" key="2">
    <source>
        <dbReference type="EMBL" id="CAE7757027.1"/>
    </source>
</evidence>
<keyword evidence="3" id="KW-1185">Reference proteome</keyword>
<evidence type="ECO:0000256" key="1">
    <source>
        <dbReference type="SAM" id="MobiDB-lite"/>
    </source>
</evidence>
<proteinExistence type="predicted"/>
<feature type="region of interest" description="Disordered" evidence="1">
    <location>
        <begin position="133"/>
        <end position="176"/>
    </location>
</feature>
<dbReference type="AlphaFoldDB" id="A0A812XXF0"/>
<dbReference type="Proteomes" id="UP000649617">
    <property type="component" value="Unassembled WGS sequence"/>
</dbReference>
<organism evidence="2 3">
    <name type="scientific">Symbiodinium pilosum</name>
    <name type="common">Dinoflagellate</name>
    <dbReference type="NCBI Taxonomy" id="2952"/>
    <lineage>
        <taxon>Eukaryota</taxon>
        <taxon>Sar</taxon>
        <taxon>Alveolata</taxon>
        <taxon>Dinophyceae</taxon>
        <taxon>Suessiales</taxon>
        <taxon>Symbiodiniaceae</taxon>
        <taxon>Symbiodinium</taxon>
    </lineage>
</organism>
<gene>
    <name evidence="2" type="ORF">SPIL2461_LOCUS22023</name>
</gene>
<reference evidence="2" key="1">
    <citation type="submission" date="2021-02" db="EMBL/GenBank/DDBJ databases">
        <authorList>
            <person name="Dougan E. K."/>
            <person name="Rhodes N."/>
            <person name="Thang M."/>
            <person name="Chan C."/>
        </authorList>
    </citation>
    <scope>NUCLEOTIDE SEQUENCE</scope>
</reference>
<protein>
    <submittedName>
        <fullName evidence="2">Uncharacterized protein</fullName>
    </submittedName>
</protein>
<comment type="caution">
    <text evidence="2">The sequence shown here is derived from an EMBL/GenBank/DDBJ whole genome shotgun (WGS) entry which is preliminary data.</text>
</comment>